<evidence type="ECO:0000313" key="1">
    <source>
        <dbReference type="EMBL" id="GAB32264.1"/>
    </source>
</evidence>
<dbReference type="PANTHER" id="PTHR34387">
    <property type="entry name" value="SLR1258 PROTEIN"/>
    <property type="match status" value="1"/>
</dbReference>
<keyword evidence="2" id="KW-1185">Reference proteome</keyword>
<dbReference type="STRING" id="1108044.GOOTI_002_00220"/>
<dbReference type="EMBL" id="BAFB01000002">
    <property type="protein sequence ID" value="GAB32264.1"/>
    <property type="molecule type" value="Genomic_DNA"/>
</dbReference>
<dbReference type="PANTHER" id="PTHR34387:SF2">
    <property type="entry name" value="SLR1258 PROTEIN"/>
    <property type="match status" value="1"/>
</dbReference>
<comment type="caution">
    <text evidence="1">The sequence shown here is derived from an EMBL/GenBank/DDBJ whole genome shotgun (WGS) entry which is preliminary data.</text>
</comment>
<evidence type="ECO:0000313" key="2">
    <source>
        <dbReference type="Proteomes" id="UP000005038"/>
    </source>
</evidence>
<proteinExistence type="predicted"/>
<dbReference type="Pfam" id="PF04402">
    <property type="entry name" value="SIMPL"/>
    <property type="match status" value="1"/>
</dbReference>
<accession>H5TFK6</accession>
<reference evidence="1" key="1">
    <citation type="submission" date="2012-02" db="EMBL/GenBank/DDBJ databases">
        <title>Whole genome shotgun sequence of Gordonia otitidis NBRC 100426.</title>
        <authorList>
            <person name="Yoshida I."/>
            <person name="Hosoyama A."/>
            <person name="Tsuchikane K."/>
            <person name="Katsumata H."/>
            <person name="Yamazaki S."/>
            <person name="Fujita N."/>
        </authorList>
    </citation>
    <scope>NUCLEOTIDE SEQUENCE [LARGE SCALE GENOMIC DNA]</scope>
    <source>
        <strain evidence="1">NBRC 100426</strain>
    </source>
</reference>
<dbReference type="GO" id="GO:0006974">
    <property type="term" value="P:DNA damage response"/>
    <property type="evidence" value="ECO:0007669"/>
    <property type="project" value="TreeGrafter"/>
</dbReference>
<sequence>MAESTRGASELLEIVVRGNARGSYPPERALLSLSVDFSGPDRETVYTDAVEVQARIAESLTDLDERGAVSKWHSESVHVWSYRPVDPKGKPRELLYVTQIRVRTEFVDFDELGTFIDTWATVEGVDVGGVRWDVTDEGRLEHERDLRRQAVDDAVAKAQAYADAVGRGPVRAIQLADPDMLSNSAEPMSRMMVTGAPAAGGAAPTLELRAEDIHIAVSVDARFVAG</sequence>
<dbReference type="InterPro" id="IPR007497">
    <property type="entry name" value="SIMPL/DUF541"/>
</dbReference>
<protein>
    <recommendedName>
        <fullName evidence="3">SIMPL domain-containing protein</fullName>
    </recommendedName>
</protein>
<gene>
    <name evidence="1" type="ORF">GOOTI_002_00220</name>
</gene>
<dbReference type="InterPro" id="IPR052022">
    <property type="entry name" value="26kDa_periplasmic_antigen"/>
</dbReference>
<dbReference type="Gene3D" id="3.30.110.170">
    <property type="entry name" value="Protein of unknown function (DUF541), domain 1"/>
    <property type="match status" value="1"/>
</dbReference>
<dbReference type="RefSeq" id="WP_007236540.1">
    <property type="nucleotide sequence ID" value="NZ_BAFB01000002.1"/>
</dbReference>
<name>H5TFK6_GORO1</name>
<dbReference type="OrthoDB" id="3724496at2"/>
<dbReference type="Proteomes" id="UP000005038">
    <property type="component" value="Unassembled WGS sequence"/>
</dbReference>
<organism evidence="1 2">
    <name type="scientific">Gordonia otitidis (strain DSM 44809 / CCUG 52243 / JCM 12355 / NBRC 100426 / IFM 10032)</name>
    <dbReference type="NCBI Taxonomy" id="1108044"/>
    <lineage>
        <taxon>Bacteria</taxon>
        <taxon>Bacillati</taxon>
        <taxon>Actinomycetota</taxon>
        <taxon>Actinomycetes</taxon>
        <taxon>Mycobacteriales</taxon>
        <taxon>Gordoniaceae</taxon>
        <taxon>Gordonia</taxon>
    </lineage>
</organism>
<evidence type="ECO:0008006" key="3">
    <source>
        <dbReference type="Google" id="ProtNLM"/>
    </source>
</evidence>
<dbReference type="AlphaFoldDB" id="H5TFK6"/>
<dbReference type="Gene3D" id="3.30.70.2970">
    <property type="entry name" value="Protein of unknown function (DUF541), domain 2"/>
    <property type="match status" value="1"/>
</dbReference>